<proteinExistence type="predicted"/>
<dbReference type="PANTHER" id="PTHR12192">
    <property type="entry name" value="CATION TRANSPORT PROTEIN CHAC-RELATED"/>
    <property type="match status" value="1"/>
</dbReference>
<dbReference type="CDD" id="cd06661">
    <property type="entry name" value="GGCT_like"/>
    <property type="match status" value="1"/>
</dbReference>
<dbReference type="Proteomes" id="UP000580654">
    <property type="component" value="Unassembled WGS sequence"/>
</dbReference>
<sequence length="239" mass="25851">MPRLTHELIARSVPPAPASPAAPLPDETRLRAEMQVFLHGRDPELGIWVFAYGALMWEYAEARPDIVAPARLPGLARRYTLRDVHDRGTPDRPGLTLGLESVPALACTGLLLHLPGPGVEERLWPVWKQEMGPGFYRPEWCEAVMHAGRTAGGAPVRALSFVARHDHPLFAGEMPVGQTADILARSRGPNGTAAAYLLDAAETLRRNGMRDALLESLEAELARRLDGPATSGAPARSAA</sequence>
<dbReference type="EC" id="4.3.2.7" evidence="1"/>
<protein>
    <recommendedName>
        <fullName evidence="1">glutathione-specific gamma-glutamylcyclotransferase</fullName>
        <ecNumber evidence="1">4.3.2.7</ecNumber>
    </recommendedName>
</protein>
<reference evidence="3 4" key="1">
    <citation type="submission" date="2020-08" db="EMBL/GenBank/DDBJ databases">
        <title>Genomic Encyclopedia of Type Strains, Phase IV (KMG-IV): sequencing the most valuable type-strain genomes for metagenomic binning, comparative biology and taxonomic classification.</title>
        <authorList>
            <person name="Goeker M."/>
        </authorList>
    </citation>
    <scope>NUCLEOTIDE SEQUENCE [LARGE SCALE GENOMIC DNA]</scope>
    <source>
        <strain evidence="3 4">DSM 25622</strain>
    </source>
</reference>
<dbReference type="GO" id="GO:0006751">
    <property type="term" value="P:glutathione catabolic process"/>
    <property type="evidence" value="ECO:0007669"/>
    <property type="project" value="InterPro"/>
</dbReference>
<dbReference type="EMBL" id="JACIJD010000012">
    <property type="protein sequence ID" value="MBB5694802.1"/>
    <property type="molecule type" value="Genomic_DNA"/>
</dbReference>
<evidence type="ECO:0000256" key="2">
    <source>
        <dbReference type="ARBA" id="ARBA00023239"/>
    </source>
</evidence>
<dbReference type="InterPro" id="IPR006840">
    <property type="entry name" value="ChaC"/>
</dbReference>
<keyword evidence="4" id="KW-1185">Reference proteome</keyword>
<evidence type="ECO:0000313" key="3">
    <source>
        <dbReference type="EMBL" id="MBB5694802.1"/>
    </source>
</evidence>
<keyword evidence="2" id="KW-0456">Lyase</keyword>
<dbReference type="InterPro" id="IPR013024">
    <property type="entry name" value="GGCT-like"/>
</dbReference>
<accession>A0A840YJC8</accession>
<dbReference type="RefSeq" id="WP_184519485.1">
    <property type="nucleotide sequence ID" value="NZ_JACIJD010000012.1"/>
</dbReference>
<comment type="caution">
    <text evidence="3">The sequence shown here is derived from an EMBL/GenBank/DDBJ whole genome shotgun (WGS) entry which is preliminary data.</text>
</comment>
<gene>
    <name evidence="3" type="ORF">FHS87_002854</name>
</gene>
<dbReference type="PANTHER" id="PTHR12192:SF2">
    <property type="entry name" value="GLUTATHIONE-SPECIFIC GAMMA-GLUTAMYLCYCLOTRANSFERASE 2"/>
    <property type="match status" value="1"/>
</dbReference>
<evidence type="ECO:0000256" key="1">
    <source>
        <dbReference type="ARBA" id="ARBA00012344"/>
    </source>
</evidence>
<name>A0A840YJC8_9PROT</name>
<dbReference type="AlphaFoldDB" id="A0A840YJC8"/>
<dbReference type="GO" id="GO:0005737">
    <property type="term" value="C:cytoplasm"/>
    <property type="evidence" value="ECO:0007669"/>
    <property type="project" value="TreeGrafter"/>
</dbReference>
<organism evidence="3 4">
    <name type="scientific">Muricoccus pecuniae</name>
    <dbReference type="NCBI Taxonomy" id="693023"/>
    <lineage>
        <taxon>Bacteria</taxon>
        <taxon>Pseudomonadati</taxon>
        <taxon>Pseudomonadota</taxon>
        <taxon>Alphaproteobacteria</taxon>
        <taxon>Acetobacterales</taxon>
        <taxon>Roseomonadaceae</taxon>
        <taxon>Muricoccus</taxon>
    </lineage>
</organism>
<dbReference type="GO" id="GO:0061928">
    <property type="term" value="F:glutathione specific gamma-glutamylcyclotransferase activity"/>
    <property type="evidence" value="ECO:0007669"/>
    <property type="project" value="UniProtKB-EC"/>
</dbReference>
<evidence type="ECO:0000313" key="4">
    <source>
        <dbReference type="Proteomes" id="UP000580654"/>
    </source>
</evidence>
<dbReference type="Pfam" id="PF04752">
    <property type="entry name" value="ChaC"/>
    <property type="match status" value="1"/>
</dbReference>
<dbReference type="Gene3D" id="3.10.490.10">
    <property type="entry name" value="Gamma-glutamyl cyclotransferase-like"/>
    <property type="match status" value="1"/>
</dbReference>